<proteinExistence type="inferred from homology"/>
<evidence type="ECO:0000313" key="8">
    <source>
        <dbReference type="EMBL" id="TYO95186.1"/>
    </source>
</evidence>
<dbReference type="SUPFAM" id="SSF50346">
    <property type="entry name" value="PRC-barrel domain"/>
    <property type="match status" value="1"/>
</dbReference>
<dbReference type="PANTHER" id="PTHR33692">
    <property type="entry name" value="RIBOSOME MATURATION FACTOR RIMM"/>
    <property type="match status" value="1"/>
</dbReference>
<dbReference type="InterPro" id="IPR002676">
    <property type="entry name" value="RimM_N"/>
</dbReference>
<keyword evidence="9" id="KW-1185">Reference proteome</keyword>
<keyword evidence="2 5" id="KW-0690">Ribosome biogenesis</keyword>
<sequence>MPGADEQYITIGKIVNTQGHRGEVRVLPLTDFPRRFDDMKRVHVSLPEKTTLMDIERTYHHKKFIIIKFAGIEDMNAAETLKGASLLVPRDELMPLPEDTFYIFDIVGMEVYTVDGRLLGQVREVLQTGANDVFIVEGTTRRPLLVPALKKVVRSVDMEQRKMTVCLPEGLEELS</sequence>
<feature type="domain" description="RimM N-terminal" evidence="6">
    <location>
        <begin position="10"/>
        <end position="92"/>
    </location>
</feature>
<protein>
    <recommendedName>
        <fullName evidence="5">Ribosome maturation factor RimM</fullName>
    </recommendedName>
</protein>
<keyword evidence="3 5" id="KW-0698">rRNA processing</keyword>
<dbReference type="Proteomes" id="UP000323166">
    <property type="component" value="Unassembled WGS sequence"/>
</dbReference>
<dbReference type="InterPro" id="IPR056792">
    <property type="entry name" value="PRC_RimM"/>
</dbReference>
<evidence type="ECO:0000256" key="1">
    <source>
        <dbReference type="ARBA" id="ARBA00022490"/>
    </source>
</evidence>
<dbReference type="Pfam" id="PF24986">
    <property type="entry name" value="PRC_RimM"/>
    <property type="match status" value="1"/>
</dbReference>
<dbReference type="GO" id="GO:0043022">
    <property type="term" value="F:ribosome binding"/>
    <property type="evidence" value="ECO:0007669"/>
    <property type="project" value="InterPro"/>
</dbReference>
<dbReference type="InterPro" id="IPR009000">
    <property type="entry name" value="Transl_B-barrel_sf"/>
</dbReference>
<organism evidence="8 9">
    <name type="scientific">Desulfallas thermosapovorans DSM 6562</name>
    <dbReference type="NCBI Taxonomy" id="1121431"/>
    <lineage>
        <taxon>Bacteria</taxon>
        <taxon>Bacillati</taxon>
        <taxon>Bacillota</taxon>
        <taxon>Clostridia</taxon>
        <taxon>Eubacteriales</taxon>
        <taxon>Desulfallaceae</taxon>
        <taxon>Desulfallas</taxon>
    </lineage>
</organism>
<keyword evidence="4 5" id="KW-0143">Chaperone</keyword>
<dbReference type="InterPro" id="IPR011961">
    <property type="entry name" value="RimM"/>
</dbReference>
<dbReference type="EMBL" id="VNHM01000009">
    <property type="protein sequence ID" value="TYO95186.1"/>
    <property type="molecule type" value="Genomic_DNA"/>
</dbReference>
<dbReference type="GO" id="GO:0005737">
    <property type="term" value="C:cytoplasm"/>
    <property type="evidence" value="ECO:0007669"/>
    <property type="project" value="UniProtKB-SubCell"/>
</dbReference>
<dbReference type="AlphaFoldDB" id="A0A5S4ZQY0"/>
<dbReference type="NCBIfam" id="TIGR02273">
    <property type="entry name" value="16S_RimM"/>
    <property type="match status" value="1"/>
</dbReference>
<accession>A0A5S4ZQY0</accession>
<comment type="domain">
    <text evidence="5">The PRC barrel domain binds ribosomal protein uS19.</text>
</comment>
<evidence type="ECO:0000256" key="2">
    <source>
        <dbReference type="ARBA" id="ARBA00022517"/>
    </source>
</evidence>
<dbReference type="SUPFAM" id="SSF50447">
    <property type="entry name" value="Translation proteins"/>
    <property type="match status" value="1"/>
</dbReference>
<evidence type="ECO:0000256" key="3">
    <source>
        <dbReference type="ARBA" id="ARBA00022552"/>
    </source>
</evidence>
<comment type="caution">
    <text evidence="8">The sequence shown here is derived from an EMBL/GenBank/DDBJ whole genome shotgun (WGS) entry which is preliminary data.</text>
</comment>
<comment type="similarity">
    <text evidence="5">Belongs to the RimM family.</text>
</comment>
<dbReference type="GO" id="GO:0005840">
    <property type="term" value="C:ribosome"/>
    <property type="evidence" value="ECO:0007669"/>
    <property type="project" value="InterPro"/>
</dbReference>
<comment type="subunit">
    <text evidence="5">Binds ribosomal protein uS19.</text>
</comment>
<evidence type="ECO:0000313" key="9">
    <source>
        <dbReference type="Proteomes" id="UP000323166"/>
    </source>
</evidence>
<dbReference type="PANTHER" id="PTHR33692:SF1">
    <property type="entry name" value="RIBOSOME MATURATION FACTOR RIMM"/>
    <property type="match status" value="1"/>
</dbReference>
<name>A0A5S4ZQY0_9FIRM</name>
<keyword evidence="1 5" id="KW-0963">Cytoplasm</keyword>
<dbReference type="Gene3D" id="2.40.30.60">
    <property type="entry name" value="RimM"/>
    <property type="match status" value="1"/>
</dbReference>
<evidence type="ECO:0000256" key="4">
    <source>
        <dbReference type="ARBA" id="ARBA00023186"/>
    </source>
</evidence>
<reference evidence="8 9" key="1">
    <citation type="submission" date="2019-07" db="EMBL/GenBank/DDBJ databases">
        <title>Genomic Encyclopedia of Type Strains, Phase I: the one thousand microbial genomes (KMG-I) project.</title>
        <authorList>
            <person name="Kyrpides N."/>
        </authorList>
    </citation>
    <scope>NUCLEOTIDE SEQUENCE [LARGE SCALE GENOMIC DNA]</scope>
    <source>
        <strain evidence="8 9">DSM 6562</strain>
    </source>
</reference>
<dbReference type="Gene3D" id="2.30.30.240">
    <property type="entry name" value="PRC-barrel domain"/>
    <property type="match status" value="1"/>
</dbReference>
<dbReference type="Pfam" id="PF01782">
    <property type="entry name" value="RimM"/>
    <property type="match status" value="1"/>
</dbReference>
<comment type="function">
    <text evidence="5">An accessory protein needed during the final step in the assembly of 30S ribosomal subunit, possibly for assembly of the head region. Essential for efficient processing of 16S rRNA. May be needed both before and after RbfA during the maturation of 16S rRNA. It has affinity for free ribosomal 30S subunits but not for 70S ribosomes.</text>
</comment>
<evidence type="ECO:0000259" key="7">
    <source>
        <dbReference type="Pfam" id="PF24986"/>
    </source>
</evidence>
<dbReference type="InterPro" id="IPR011033">
    <property type="entry name" value="PRC_barrel-like_sf"/>
</dbReference>
<evidence type="ECO:0000256" key="5">
    <source>
        <dbReference type="HAMAP-Rule" id="MF_00014"/>
    </source>
</evidence>
<dbReference type="GO" id="GO:0006364">
    <property type="term" value="P:rRNA processing"/>
    <property type="evidence" value="ECO:0007669"/>
    <property type="project" value="UniProtKB-UniRule"/>
</dbReference>
<dbReference type="HAMAP" id="MF_00014">
    <property type="entry name" value="Ribosome_mat_RimM"/>
    <property type="match status" value="1"/>
</dbReference>
<comment type="subcellular location">
    <subcellularLocation>
        <location evidence="5">Cytoplasm</location>
    </subcellularLocation>
</comment>
<dbReference type="InterPro" id="IPR036976">
    <property type="entry name" value="RimM_N_sf"/>
</dbReference>
<dbReference type="GO" id="GO:0042274">
    <property type="term" value="P:ribosomal small subunit biogenesis"/>
    <property type="evidence" value="ECO:0007669"/>
    <property type="project" value="UniProtKB-UniRule"/>
</dbReference>
<evidence type="ECO:0000259" key="6">
    <source>
        <dbReference type="Pfam" id="PF01782"/>
    </source>
</evidence>
<gene>
    <name evidence="5" type="primary">rimM</name>
    <name evidence="8" type="ORF">LX24_01915</name>
</gene>
<feature type="domain" description="Ribosome maturation factor RimM PRC barrel" evidence="7">
    <location>
        <begin position="104"/>
        <end position="171"/>
    </location>
</feature>